<keyword evidence="11" id="KW-1185">Reference proteome</keyword>
<evidence type="ECO:0000313" key="10">
    <source>
        <dbReference type="EMBL" id="MFD2264123.1"/>
    </source>
</evidence>
<evidence type="ECO:0000256" key="8">
    <source>
        <dbReference type="ARBA" id="ARBA00023316"/>
    </source>
</evidence>
<keyword evidence="3 9" id="KW-0479">Metal-binding</keyword>
<dbReference type="PANTHER" id="PTHR43126">
    <property type="entry name" value="D-ALANYL-D-ALANINE DIPEPTIDASE"/>
    <property type="match status" value="1"/>
</dbReference>
<dbReference type="GO" id="GO:0160237">
    <property type="term" value="F:D-Ala-D-Ala dipeptidase activity"/>
    <property type="evidence" value="ECO:0007669"/>
    <property type="project" value="UniProtKB-EC"/>
</dbReference>
<reference evidence="11" key="1">
    <citation type="journal article" date="2019" name="Int. J. Syst. Evol. Microbiol.">
        <title>The Global Catalogue of Microorganisms (GCM) 10K type strain sequencing project: providing services to taxonomists for standard genome sequencing and annotation.</title>
        <authorList>
            <consortium name="The Broad Institute Genomics Platform"/>
            <consortium name="The Broad Institute Genome Sequencing Center for Infectious Disease"/>
            <person name="Wu L."/>
            <person name="Ma J."/>
        </authorList>
    </citation>
    <scope>NUCLEOTIDE SEQUENCE [LARGE SCALE GENOMIC DNA]</scope>
    <source>
        <strain evidence="11">CGMCC 1.19062</strain>
    </source>
</reference>
<gene>
    <name evidence="9 10" type="primary">ddpX</name>
    <name evidence="10" type="ORF">ACFSM5_14575</name>
</gene>
<comment type="cofactor">
    <cofactor evidence="9">
        <name>Zn(2+)</name>
        <dbReference type="ChEBI" id="CHEBI:29105"/>
    </cofactor>
    <text evidence="9">Binds 1 zinc ion per subunit.</text>
</comment>
<sequence length="184" mass="21135">MPLIQITEADHNVVLDLRYATSDNLTGKPVYRHPVCYLHPIAERYLRKAVDLAKPHGLRLKIFDAYRPPEAQWIFWNHTPDPIFLADPRKGSPHSRGAAIDLTLIDRDGTELDMGTGFDAFTDLSHHGRTDVSVEAQKNRFLLLGIMSAAGFDFYSMEWWHYQLFNARQYPLISDTALPLRIME</sequence>
<evidence type="ECO:0000256" key="3">
    <source>
        <dbReference type="ARBA" id="ARBA00022723"/>
    </source>
</evidence>
<accession>A0ABW5DTW1</accession>
<dbReference type="PANTHER" id="PTHR43126:SF1">
    <property type="entry name" value="D-ALANYL-D-ALANINE DIPEPTIDASE"/>
    <property type="match status" value="1"/>
</dbReference>
<name>A0ABW5DTW1_9PROT</name>
<keyword evidence="2 9" id="KW-0645">Protease</keyword>
<dbReference type="Gene3D" id="3.30.1380.10">
    <property type="match status" value="1"/>
</dbReference>
<comment type="similarity">
    <text evidence="9">Belongs to the peptidase M15D family.</text>
</comment>
<feature type="binding site" evidence="9">
    <location>
        <position position="94"/>
    </location>
    <ligand>
        <name>Zn(2+)</name>
        <dbReference type="ChEBI" id="CHEBI:29105"/>
        <note>catalytic</note>
    </ligand>
</feature>
<keyword evidence="6 9" id="KW-0224">Dipeptidase</keyword>
<proteinExistence type="inferred from homology"/>
<evidence type="ECO:0000256" key="4">
    <source>
        <dbReference type="ARBA" id="ARBA00022801"/>
    </source>
</evidence>
<evidence type="ECO:0000256" key="2">
    <source>
        <dbReference type="ARBA" id="ARBA00022670"/>
    </source>
</evidence>
<organism evidence="10 11">
    <name type="scientific">Lacibacterium aquatile</name>
    <dbReference type="NCBI Taxonomy" id="1168082"/>
    <lineage>
        <taxon>Bacteria</taxon>
        <taxon>Pseudomonadati</taxon>
        <taxon>Pseudomonadota</taxon>
        <taxon>Alphaproteobacteria</taxon>
        <taxon>Rhodospirillales</taxon>
        <taxon>Rhodospirillaceae</taxon>
    </lineage>
</organism>
<evidence type="ECO:0000256" key="1">
    <source>
        <dbReference type="ARBA" id="ARBA00001362"/>
    </source>
</evidence>
<dbReference type="RefSeq" id="WP_379877162.1">
    <property type="nucleotide sequence ID" value="NZ_JBHUIP010000012.1"/>
</dbReference>
<dbReference type="Proteomes" id="UP001597295">
    <property type="component" value="Unassembled WGS sequence"/>
</dbReference>
<feature type="site" description="Transition state stabilizer" evidence="9">
    <location>
        <position position="67"/>
    </location>
</feature>
<evidence type="ECO:0000256" key="7">
    <source>
        <dbReference type="ARBA" id="ARBA00023049"/>
    </source>
</evidence>
<protein>
    <recommendedName>
        <fullName evidence="9">D-alanyl-D-alanine dipeptidase</fullName>
        <shortName evidence="9">D-Ala-D-Ala dipeptidase</shortName>
        <ecNumber evidence="9">3.4.13.22</ecNumber>
    </recommendedName>
</protein>
<keyword evidence="4 9" id="KW-0378">Hydrolase</keyword>
<evidence type="ECO:0000256" key="6">
    <source>
        <dbReference type="ARBA" id="ARBA00022997"/>
    </source>
</evidence>
<comment type="catalytic activity">
    <reaction evidence="1 9">
        <text>D-alanyl-D-alanine + H2O = 2 D-alanine</text>
        <dbReference type="Rhea" id="RHEA:20661"/>
        <dbReference type="ChEBI" id="CHEBI:15377"/>
        <dbReference type="ChEBI" id="CHEBI:57416"/>
        <dbReference type="ChEBI" id="CHEBI:57822"/>
        <dbReference type="EC" id="3.4.13.22"/>
    </reaction>
</comment>
<dbReference type="HAMAP" id="MF_01924">
    <property type="entry name" value="A_A_dipeptidase"/>
    <property type="match status" value="1"/>
</dbReference>
<evidence type="ECO:0000256" key="9">
    <source>
        <dbReference type="HAMAP-Rule" id="MF_01924"/>
    </source>
</evidence>
<feature type="binding site" evidence="9">
    <location>
        <position position="101"/>
    </location>
    <ligand>
        <name>Zn(2+)</name>
        <dbReference type="ChEBI" id="CHEBI:29105"/>
        <note>catalytic</note>
    </ligand>
</feature>
<feature type="active site" description="Proton donor/acceptor" evidence="9">
    <location>
        <position position="158"/>
    </location>
</feature>
<keyword evidence="8" id="KW-0961">Cell wall biogenesis/degradation</keyword>
<comment type="function">
    <text evidence="9">Catalyzes hydrolysis of the D-alanyl-D-alanine dipeptide.</text>
</comment>
<dbReference type="PIRSF" id="PIRSF026671">
    <property type="entry name" value="AA_dipeptidase"/>
    <property type="match status" value="1"/>
</dbReference>
<dbReference type="CDD" id="cd14840">
    <property type="entry name" value="D-Ala-D-Ala_dipeptidase_Aad"/>
    <property type="match status" value="1"/>
</dbReference>
<dbReference type="Pfam" id="PF01427">
    <property type="entry name" value="Peptidase_M15"/>
    <property type="match status" value="1"/>
</dbReference>
<feature type="binding site" evidence="9">
    <location>
        <position position="161"/>
    </location>
    <ligand>
        <name>Zn(2+)</name>
        <dbReference type="ChEBI" id="CHEBI:29105"/>
        <note>catalytic</note>
    </ligand>
</feature>
<dbReference type="EC" id="3.4.13.22" evidence="9"/>
<dbReference type="NCBIfam" id="NF007557">
    <property type="entry name" value="PRK10178.1"/>
    <property type="match status" value="1"/>
</dbReference>
<dbReference type="SUPFAM" id="SSF55166">
    <property type="entry name" value="Hedgehog/DD-peptidase"/>
    <property type="match status" value="1"/>
</dbReference>
<evidence type="ECO:0000256" key="5">
    <source>
        <dbReference type="ARBA" id="ARBA00022833"/>
    </source>
</evidence>
<keyword evidence="5 9" id="KW-0862">Zinc</keyword>
<keyword evidence="7 9" id="KW-0482">Metalloprotease</keyword>
<dbReference type="InterPro" id="IPR000755">
    <property type="entry name" value="A_A_dipeptidase"/>
</dbReference>
<evidence type="ECO:0000313" key="11">
    <source>
        <dbReference type="Proteomes" id="UP001597295"/>
    </source>
</evidence>
<dbReference type="InterPro" id="IPR009045">
    <property type="entry name" value="Zn_M74/Hedgehog-like"/>
</dbReference>
<dbReference type="EMBL" id="JBHUIP010000012">
    <property type="protein sequence ID" value="MFD2264123.1"/>
    <property type="molecule type" value="Genomic_DNA"/>
</dbReference>
<comment type="caution">
    <text evidence="10">The sequence shown here is derived from an EMBL/GenBank/DDBJ whole genome shotgun (WGS) entry which is preliminary data.</text>
</comment>